<evidence type="ECO:0000313" key="4">
    <source>
        <dbReference type="Proteomes" id="UP000826725"/>
    </source>
</evidence>
<feature type="signal peptide" evidence="2">
    <location>
        <begin position="1"/>
        <end position="22"/>
    </location>
</feature>
<evidence type="ECO:0000313" key="3">
    <source>
        <dbReference type="EMBL" id="BCL62636.1"/>
    </source>
</evidence>
<dbReference type="Proteomes" id="UP000826725">
    <property type="component" value="Chromosome"/>
</dbReference>
<feature type="compositionally biased region" description="Polar residues" evidence="1">
    <location>
        <begin position="62"/>
        <end position="76"/>
    </location>
</feature>
<evidence type="ECO:0000256" key="1">
    <source>
        <dbReference type="SAM" id="MobiDB-lite"/>
    </source>
</evidence>
<reference evidence="3" key="1">
    <citation type="submission" date="2020-09" db="EMBL/GenBank/DDBJ databases">
        <title>Desulfogranum mesoprofundum gen. nov., sp. nov., a novel mesophilic, sulfate-reducing chemolithoautotroph isolated from a deep-sea hydrothermal vent chimney in the Suiyo Seamount.</title>
        <authorList>
            <person name="Hashimoto Y."/>
            <person name="Nakagawa S."/>
        </authorList>
    </citation>
    <scope>NUCLEOTIDE SEQUENCE</scope>
    <source>
        <strain evidence="3">KT2</strain>
    </source>
</reference>
<keyword evidence="2" id="KW-0732">Signal</keyword>
<dbReference type="AlphaFoldDB" id="A0A8D5FWI4"/>
<accession>A0A8D5FWI4</accession>
<organism evidence="3 4">
    <name type="scientific">Desulfomarina profundi</name>
    <dbReference type="NCBI Taxonomy" id="2772557"/>
    <lineage>
        <taxon>Bacteria</taxon>
        <taxon>Pseudomonadati</taxon>
        <taxon>Thermodesulfobacteriota</taxon>
        <taxon>Desulfobulbia</taxon>
        <taxon>Desulfobulbales</taxon>
        <taxon>Desulfobulbaceae</taxon>
        <taxon>Desulfomarina</taxon>
    </lineage>
</organism>
<name>A0A8D5FWI4_9BACT</name>
<dbReference type="KEGG" id="dbk:DGMP_33290"/>
<sequence>MKSLAFVLCLLAFSLQTDITSASDNNARKNDSTGYVQMLIMMEAEEDAEELLNLKDVQQSANKTIDNSSDSNTLSPETAGKSDDCGNQVLKR</sequence>
<feature type="region of interest" description="Disordered" evidence="1">
    <location>
        <begin position="62"/>
        <end position="92"/>
    </location>
</feature>
<gene>
    <name evidence="3" type="ORF">DGMP_33290</name>
</gene>
<feature type="chain" id="PRO_5034888462" evidence="2">
    <location>
        <begin position="23"/>
        <end position="92"/>
    </location>
</feature>
<proteinExistence type="predicted"/>
<evidence type="ECO:0000256" key="2">
    <source>
        <dbReference type="SAM" id="SignalP"/>
    </source>
</evidence>
<dbReference type="EMBL" id="AP024086">
    <property type="protein sequence ID" value="BCL62636.1"/>
    <property type="molecule type" value="Genomic_DNA"/>
</dbReference>
<keyword evidence="4" id="KW-1185">Reference proteome</keyword>
<protein>
    <submittedName>
        <fullName evidence="3">Uncharacterized protein</fullName>
    </submittedName>
</protein>
<dbReference type="RefSeq" id="WP_228854965.1">
    <property type="nucleotide sequence ID" value="NZ_AP024086.1"/>
</dbReference>